<dbReference type="GO" id="GO:0016020">
    <property type="term" value="C:membrane"/>
    <property type="evidence" value="ECO:0007669"/>
    <property type="project" value="UniProtKB-SubCell"/>
</dbReference>
<dbReference type="PANTHER" id="PTHR30429:SF0">
    <property type="entry name" value="METHIONINE-BINDING LIPOPROTEIN METQ"/>
    <property type="match status" value="1"/>
</dbReference>
<evidence type="ECO:0000256" key="2">
    <source>
        <dbReference type="ARBA" id="ARBA00022729"/>
    </source>
</evidence>
<accession>A0A9Q8FPN8</accession>
<sequence>MKKSLVLLGAVLLSASLAGCGSSGAKEEASKIVVAASPTPHGEVVKHAAEEMKKKGYDVEVKIVNDYKVPNKLLDEGDVDANLFQHIPYLNAEKKTHHYKIEEVGKVFTTPMGVYSKKYKKLDEIPDGAEIFVSSNPAEEGRFLSFFVNEGVIKLKDGVKIEDAKFRDIVENKKNLKFNNKQSAEFLPKTYKNGEGAAVIMNSNYAIDNGIIPHKDAIALEDESSPFANILAVQEGHKNDKKFQDLIKVLQSQDMKEYITKEFGQDVIPYGGGKEK</sequence>
<comment type="subcellular location">
    <subcellularLocation>
        <location evidence="1">Membrane</location>
        <topology evidence="1">Lipid-anchor</topology>
    </subcellularLocation>
</comment>
<keyword evidence="10" id="KW-1185">Reference proteome</keyword>
<evidence type="ECO:0000256" key="8">
    <source>
        <dbReference type="SAM" id="SignalP"/>
    </source>
</evidence>
<evidence type="ECO:0000256" key="6">
    <source>
        <dbReference type="PIRNR" id="PIRNR002854"/>
    </source>
</evidence>
<name>A0A9Q8FPN8_9STAP</name>
<reference evidence="9 10" key="1">
    <citation type="submission" date="2019-01" db="EMBL/GenBank/DDBJ databases">
        <title>Draft genome sequences of the type strains of six Macrococcus species.</title>
        <authorList>
            <person name="Mazhar S."/>
            <person name="Altermann E."/>
            <person name="Hill C."/>
            <person name="Mcauliffe O."/>
        </authorList>
    </citation>
    <scope>NUCLEOTIDE SEQUENCE [LARGE SCALE GENOMIC DNA]</scope>
    <source>
        <strain evidence="9 10">ATCC 51828</strain>
    </source>
</reference>
<keyword evidence="5 6" id="KW-0449">Lipoprotein</keyword>
<organism evidence="9 10">
    <name type="scientific">Macrococcus carouselicus</name>
    <dbReference type="NCBI Taxonomy" id="69969"/>
    <lineage>
        <taxon>Bacteria</taxon>
        <taxon>Bacillati</taxon>
        <taxon>Bacillota</taxon>
        <taxon>Bacilli</taxon>
        <taxon>Bacillales</taxon>
        <taxon>Staphylococcaceae</taxon>
        <taxon>Macrococcus</taxon>
    </lineage>
</organism>
<dbReference type="Pfam" id="PF03180">
    <property type="entry name" value="Lipoprotein_9"/>
    <property type="match status" value="1"/>
</dbReference>
<evidence type="ECO:0000313" key="9">
    <source>
        <dbReference type="EMBL" id="TDL96609.1"/>
    </source>
</evidence>
<comment type="caution">
    <text evidence="9">The sequence shown here is derived from an EMBL/GenBank/DDBJ whole genome shotgun (WGS) entry which is preliminary data.</text>
</comment>
<keyword evidence="4" id="KW-0564">Palmitate</keyword>
<proteinExistence type="inferred from homology"/>
<dbReference type="Proteomes" id="UP000295280">
    <property type="component" value="Unassembled WGS sequence"/>
</dbReference>
<evidence type="ECO:0000256" key="7">
    <source>
        <dbReference type="PIRSR" id="PIRSR002854-1"/>
    </source>
</evidence>
<evidence type="ECO:0000256" key="4">
    <source>
        <dbReference type="ARBA" id="ARBA00023139"/>
    </source>
</evidence>
<feature type="lipid moiety-binding region" description="S-diacylglycerol cysteine" evidence="7">
    <location>
        <position position="20"/>
    </location>
</feature>
<protein>
    <recommendedName>
        <fullName evidence="6">Lipoprotein</fullName>
    </recommendedName>
</protein>
<evidence type="ECO:0000256" key="5">
    <source>
        <dbReference type="ARBA" id="ARBA00023288"/>
    </source>
</evidence>
<evidence type="ECO:0000256" key="3">
    <source>
        <dbReference type="ARBA" id="ARBA00023136"/>
    </source>
</evidence>
<keyword evidence="2 8" id="KW-0732">Signal</keyword>
<evidence type="ECO:0000256" key="1">
    <source>
        <dbReference type="ARBA" id="ARBA00004635"/>
    </source>
</evidence>
<comment type="similarity">
    <text evidence="6">Belongs to the nlpA lipoprotein family.</text>
</comment>
<feature type="signal peptide" evidence="8">
    <location>
        <begin position="1"/>
        <end position="25"/>
    </location>
</feature>
<dbReference type="RefSeq" id="WP_133418293.1">
    <property type="nucleotide sequence ID" value="NZ_SCWD01000005.1"/>
</dbReference>
<dbReference type="Gene3D" id="3.40.190.10">
    <property type="entry name" value="Periplasmic binding protein-like II"/>
    <property type="match status" value="2"/>
</dbReference>
<dbReference type="InterPro" id="IPR004872">
    <property type="entry name" value="Lipoprotein_NlpA"/>
</dbReference>
<dbReference type="AlphaFoldDB" id="A0A9Q8FPN8"/>
<gene>
    <name evidence="9" type="ORF">ERX40_09645</name>
</gene>
<dbReference type="PROSITE" id="PS51257">
    <property type="entry name" value="PROKAR_LIPOPROTEIN"/>
    <property type="match status" value="1"/>
</dbReference>
<evidence type="ECO:0000313" key="10">
    <source>
        <dbReference type="Proteomes" id="UP000295280"/>
    </source>
</evidence>
<keyword evidence="3" id="KW-0472">Membrane</keyword>
<dbReference type="PIRSF" id="PIRSF002854">
    <property type="entry name" value="MetQ"/>
    <property type="match status" value="1"/>
</dbReference>
<dbReference type="PANTHER" id="PTHR30429">
    <property type="entry name" value="D-METHIONINE-BINDING LIPOPROTEIN METQ"/>
    <property type="match status" value="1"/>
</dbReference>
<feature type="chain" id="PRO_5040215668" description="Lipoprotein" evidence="8">
    <location>
        <begin position="26"/>
        <end position="276"/>
    </location>
</feature>
<dbReference type="SUPFAM" id="SSF53850">
    <property type="entry name" value="Periplasmic binding protein-like II"/>
    <property type="match status" value="1"/>
</dbReference>
<dbReference type="EMBL" id="SCWD01000005">
    <property type="protein sequence ID" value="TDL96609.1"/>
    <property type="molecule type" value="Genomic_DNA"/>
</dbReference>
<dbReference type="OrthoDB" id="9812878at2"/>